<dbReference type="InterPro" id="IPR027417">
    <property type="entry name" value="P-loop_NTPase"/>
</dbReference>
<dbReference type="InterPro" id="IPR039421">
    <property type="entry name" value="Type_1_exporter"/>
</dbReference>
<dbReference type="OrthoDB" id="9808328at2"/>
<evidence type="ECO:0000256" key="8">
    <source>
        <dbReference type="SAM" id="Phobius"/>
    </source>
</evidence>
<dbReference type="InterPro" id="IPR011527">
    <property type="entry name" value="ABC1_TM_dom"/>
</dbReference>
<dbReference type="CDD" id="cd18582">
    <property type="entry name" value="ABC_6TM_ATM1_ABCB7"/>
    <property type="match status" value="1"/>
</dbReference>
<dbReference type="AlphaFoldDB" id="A0A2N0H6K0"/>
<dbReference type="PROSITE" id="PS00211">
    <property type="entry name" value="ABC_TRANSPORTER_1"/>
    <property type="match status" value="1"/>
</dbReference>
<feature type="transmembrane region" description="Helical" evidence="8">
    <location>
        <begin position="75"/>
        <end position="95"/>
    </location>
</feature>
<feature type="transmembrane region" description="Helical" evidence="8">
    <location>
        <begin position="182"/>
        <end position="201"/>
    </location>
</feature>
<dbReference type="Pfam" id="PF00005">
    <property type="entry name" value="ABC_tran"/>
    <property type="match status" value="1"/>
</dbReference>
<dbReference type="Pfam" id="PF00664">
    <property type="entry name" value="ABC_membrane"/>
    <property type="match status" value="1"/>
</dbReference>
<comment type="subcellular location">
    <subcellularLocation>
        <location evidence="1">Cell membrane</location>
        <topology evidence="1">Multi-pass membrane protein</topology>
    </subcellularLocation>
</comment>
<dbReference type="SMART" id="SM00382">
    <property type="entry name" value="AAA"/>
    <property type="match status" value="1"/>
</dbReference>
<dbReference type="RefSeq" id="WP_100867375.1">
    <property type="nucleotide sequence ID" value="NZ_PHUF01000004.1"/>
</dbReference>
<dbReference type="Gene3D" id="1.20.1560.10">
    <property type="entry name" value="ABC transporter type 1, transmembrane domain"/>
    <property type="match status" value="1"/>
</dbReference>
<name>A0A2N0H6K0_9SPHN</name>
<dbReference type="PANTHER" id="PTHR24221">
    <property type="entry name" value="ATP-BINDING CASSETTE SUB-FAMILY B"/>
    <property type="match status" value="1"/>
</dbReference>
<evidence type="ECO:0000256" key="4">
    <source>
        <dbReference type="ARBA" id="ARBA00022741"/>
    </source>
</evidence>
<dbReference type="InterPro" id="IPR036640">
    <property type="entry name" value="ABC1_TM_sf"/>
</dbReference>
<dbReference type="PANTHER" id="PTHR24221:SF654">
    <property type="entry name" value="ATP-BINDING CASSETTE SUB-FAMILY B MEMBER 6"/>
    <property type="match status" value="1"/>
</dbReference>
<dbReference type="GO" id="GO:0005886">
    <property type="term" value="C:plasma membrane"/>
    <property type="evidence" value="ECO:0007669"/>
    <property type="project" value="UniProtKB-SubCell"/>
</dbReference>
<evidence type="ECO:0000313" key="11">
    <source>
        <dbReference type="EMBL" id="PKB14547.1"/>
    </source>
</evidence>
<keyword evidence="7 8" id="KW-0472">Membrane</keyword>
<keyword evidence="4" id="KW-0547">Nucleotide-binding</keyword>
<evidence type="ECO:0000313" key="12">
    <source>
        <dbReference type="Proteomes" id="UP000232587"/>
    </source>
</evidence>
<dbReference type="GO" id="GO:0016887">
    <property type="term" value="F:ATP hydrolysis activity"/>
    <property type="evidence" value="ECO:0007669"/>
    <property type="project" value="InterPro"/>
</dbReference>
<dbReference type="GO" id="GO:0005524">
    <property type="term" value="F:ATP binding"/>
    <property type="evidence" value="ECO:0007669"/>
    <property type="project" value="UniProtKB-KW"/>
</dbReference>
<reference evidence="11 12" key="1">
    <citation type="submission" date="2017-11" db="EMBL/GenBank/DDBJ databases">
        <title>Genomic Encyclopedia of Type Strains, Phase III (KMG-III): the genomes of soil and plant-associated and newly described type strains.</title>
        <authorList>
            <person name="Whitman W."/>
        </authorList>
    </citation>
    <scope>NUCLEOTIDE SEQUENCE [LARGE SCALE GENOMIC DNA]</scope>
    <source>
        <strain evidence="11 12">CGMCC 1.12274</strain>
    </source>
</reference>
<feature type="domain" description="ABC transporter" evidence="9">
    <location>
        <begin position="359"/>
        <end position="593"/>
    </location>
</feature>
<keyword evidence="3 8" id="KW-0812">Transmembrane</keyword>
<evidence type="ECO:0000259" key="9">
    <source>
        <dbReference type="PROSITE" id="PS50893"/>
    </source>
</evidence>
<dbReference type="EMBL" id="PHUF01000004">
    <property type="protein sequence ID" value="PKB14547.1"/>
    <property type="molecule type" value="Genomic_DNA"/>
</dbReference>
<dbReference type="GO" id="GO:0140359">
    <property type="term" value="F:ABC-type transporter activity"/>
    <property type="evidence" value="ECO:0007669"/>
    <property type="project" value="InterPro"/>
</dbReference>
<accession>A0A2N0H6K0</accession>
<evidence type="ECO:0000259" key="10">
    <source>
        <dbReference type="PROSITE" id="PS50929"/>
    </source>
</evidence>
<gene>
    <name evidence="11" type="ORF">B0I00_2143</name>
</gene>
<dbReference type="SUPFAM" id="SSF52540">
    <property type="entry name" value="P-loop containing nucleoside triphosphate hydrolases"/>
    <property type="match status" value="1"/>
</dbReference>
<evidence type="ECO:0000256" key="3">
    <source>
        <dbReference type="ARBA" id="ARBA00022692"/>
    </source>
</evidence>
<evidence type="ECO:0000256" key="2">
    <source>
        <dbReference type="ARBA" id="ARBA00022448"/>
    </source>
</evidence>
<dbReference type="InterPro" id="IPR003593">
    <property type="entry name" value="AAA+_ATPase"/>
</dbReference>
<dbReference type="FunFam" id="3.40.50.300:FF:000186">
    <property type="entry name" value="ATP-binding cassette sub-family B member 7, mitochondrial"/>
    <property type="match status" value="1"/>
</dbReference>
<dbReference type="PROSITE" id="PS50929">
    <property type="entry name" value="ABC_TM1F"/>
    <property type="match status" value="1"/>
</dbReference>
<dbReference type="InterPro" id="IPR017871">
    <property type="entry name" value="ABC_transporter-like_CS"/>
</dbReference>
<dbReference type="InterPro" id="IPR003439">
    <property type="entry name" value="ABC_transporter-like_ATP-bd"/>
</dbReference>
<sequence length="606" mass="66100">MPPIDSQTRPAASVESWATLRRFIPYLWPGDRPALKRKIVVAVLLVLVSKAITLALPYAYKKAVDAMGVPGGTGFQIAFALVLAFVLGRFSAVVFDNLRNIVFERVGQEATRQLAVDTFNRLHALSLRFHLARRTGEVTKTIDRGTKSIDVMLYFMLFNVAPTVIELVAVAVIFYVTFGWGLVAATAVAVAAYVAVTRWITDWRNALREKMNRLDGQALARSVDSLLNYETVKYFSAEAREAKRYEEAAQAFANAAVKSENSLGLLNIAQALITNALMAGAMAWTVWEWSKGRHTVGDLVFVQTYLTQLFRPLDMLGMVYRTIRQGLIDMAQMFDLIDTPVEVADAPGAPALIVKRPTLTFDNVVFGYEPERTILKGLSFEVPAGHQVALVGPSGAGKSTIARLVFRFYDPQGGRILIDGQDIRGVTQASLRQAIGIVPQDSVLFNDTIGYNIAYGRGGATMDEVEAAARGAALSHLIDRLPDGFDTEVGERGLKLSGGEKQRVAIARTLVKNPPILLLDEATSALDSRTEQDILATLHAVAEGRTSLTIAHRLSTIADADTILVLNEGRLAEQGTHAQLLRIGGLYADMWQRQADAVEDAGVAAE</sequence>
<dbReference type="PROSITE" id="PS50893">
    <property type="entry name" value="ABC_TRANSPORTER_2"/>
    <property type="match status" value="1"/>
</dbReference>
<comment type="caution">
    <text evidence="11">The sequence shown here is derived from an EMBL/GenBank/DDBJ whole genome shotgun (WGS) entry which is preliminary data.</text>
</comment>
<keyword evidence="2" id="KW-0813">Transport</keyword>
<feature type="domain" description="ABC transmembrane type-1" evidence="10">
    <location>
        <begin position="40"/>
        <end position="325"/>
    </location>
</feature>
<keyword evidence="6 8" id="KW-1133">Transmembrane helix</keyword>
<evidence type="ECO:0000256" key="6">
    <source>
        <dbReference type="ARBA" id="ARBA00022989"/>
    </source>
</evidence>
<dbReference type="Gene3D" id="3.40.50.300">
    <property type="entry name" value="P-loop containing nucleotide triphosphate hydrolases"/>
    <property type="match status" value="1"/>
</dbReference>
<dbReference type="SUPFAM" id="SSF90123">
    <property type="entry name" value="ABC transporter transmembrane region"/>
    <property type="match status" value="1"/>
</dbReference>
<evidence type="ECO:0000256" key="5">
    <source>
        <dbReference type="ARBA" id="ARBA00022840"/>
    </source>
</evidence>
<proteinExistence type="predicted"/>
<keyword evidence="5 11" id="KW-0067">ATP-binding</keyword>
<feature type="transmembrane region" description="Helical" evidence="8">
    <location>
        <begin position="151"/>
        <end position="176"/>
    </location>
</feature>
<evidence type="ECO:0000256" key="1">
    <source>
        <dbReference type="ARBA" id="ARBA00004651"/>
    </source>
</evidence>
<evidence type="ECO:0000256" key="7">
    <source>
        <dbReference type="ARBA" id="ARBA00023136"/>
    </source>
</evidence>
<organism evidence="11 12">
    <name type="scientific">Novosphingobium kunmingense</name>
    <dbReference type="NCBI Taxonomy" id="1211806"/>
    <lineage>
        <taxon>Bacteria</taxon>
        <taxon>Pseudomonadati</taxon>
        <taxon>Pseudomonadota</taxon>
        <taxon>Alphaproteobacteria</taxon>
        <taxon>Sphingomonadales</taxon>
        <taxon>Sphingomonadaceae</taxon>
        <taxon>Novosphingobium</taxon>
    </lineage>
</organism>
<keyword evidence="12" id="KW-1185">Reference proteome</keyword>
<dbReference type="CDD" id="cd03253">
    <property type="entry name" value="ABCC_ATM1_transporter"/>
    <property type="match status" value="1"/>
</dbReference>
<feature type="transmembrane region" description="Helical" evidence="8">
    <location>
        <begin position="39"/>
        <end position="60"/>
    </location>
</feature>
<protein>
    <submittedName>
        <fullName evidence="11">ATP-binding cassette subfamily B protein</fullName>
    </submittedName>
</protein>
<dbReference type="Proteomes" id="UP000232587">
    <property type="component" value="Unassembled WGS sequence"/>
</dbReference>